<protein>
    <submittedName>
        <fullName evidence="7">TetR/AcrR family transcriptional regulator</fullName>
    </submittedName>
</protein>
<evidence type="ECO:0000256" key="3">
    <source>
        <dbReference type="ARBA" id="ARBA00023163"/>
    </source>
</evidence>
<dbReference type="Pfam" id="PF00440">
    <property type="entry name" value="TetR_N"/>
    <property type="match status" value="1"/>
</dbReference>
<dbReference type="SUPFAM" id="SSF46689">
    <property type="entry name" value="Homeodomain-like"/>
    <property type="match status" value="1"/>
</dbReference>
<dbReference type="InterPro" id="IPR036271">
    <property type="entry name" value="Tet_transcr_reg_TetR-rel_C_sf"/>
</dbReference>
<dbReference type="PANTHER" id="PTHR30055">
    <property type="entry name" value="HTH-TYPE TRANSCRIPTIONAL REGULATOR RUTR"/>
    <property type="match status" value="1"/>
</dbReference>
<dbReference type="GO" id="GO:0000976">
    <property type="term" value="F:transcription cis-regulatory region binding"/>
    <property type="evidence" value="ECO:0007669"/>
    <property type="project" value="TreeGrafter"/>
</dbReference>
<gene>
    <name evidence="7" type="ORF">JZY06_10860</name>
</gene>
<dbReference type="InterPro" id="IPR050109">
    <property type="entry name" value="HTH-type_TetR-like_transc_reg"/>
</dbReference>
<dbReference type="PROSITE" id="PS50977">
    <property type="entry name" value="HTH_TETR_2"/>
    <property type="match status" value="1"/>
</dbReference>
<keyword evidence="8" id="KW-1185">Reference proteome</keyword>
<dbReference type="EMBL" id="JAFLEQ010000017">
    <property type="protein sequence ID" value="MBN9645103.1"/>
    <property type="molecule type" value="Genomic_DNA"/>
</dbReference>
<dbReference type="InterPro" id="IPR041678">
    <property type="entry name" value="TetR_C_16"/>
</dbReference>
<sequence>MTIDDGQGYVPPVSGSPENPAMRMVPVPLSTGPDSGEEHTQPPGRRRILDAARELFPRRGYAGTTLRAIAAKAEVDVALISHHFGGKKGLYEEATALMINPQEVADQLSGVPLDQLGTTIVRVLAANWERTEGYAMVARFKTLLIEDPDGLRTAVYQLIWDGVDERLRAEGIDQVDLRVAIAAGHLMGLGIARTVLGYPGISRMSVGEITAIYGPVVQQALTGPLTTDR</sequence>
<name>A0A939E1R2_9CORY</name>
<evidence type="ECO:0000256" key="2">
    <source>
        <dbReference type="ARBA" id="ARBA00023125"/>
    </source>
</evidence>
<evidence type="ECO:0000259" key="6">
    <source>
        <dbReference type="PROSITE" id="PS50977"/>
    </source>
</evidence>
<dbReference type="PRINTS" id="PR00455">
    <property type="entry name" value="HTHTETR"/>
</dbReference>
<evidence type="ECO:0000256" key="1">
    <source>
        <dbReference type="ARBA" id="ARBA00023015"/>
    </source>
</evidence>
<dbReference type="Proteomes" id="UP000664332">
    <property type="component" value="Unassembled WGS sequence"/>
</dbReference>
<evidence type="ECO:0000313" key="8">
    <source>
        <dbReference type="Proteomes" id="UP000664332"/>
    </source>
</evidence>
<dbReference type="Gene3D" id="1.10.357.10">
    <property type="entry name" value="Tetracycline Repressor, domain 2"/>
    <property type="match status" value="1"/>
</dbReference>
<dbReference type="Gene3D" id="1.10.10.60">
    <property type="entry name" value="Homeodomain-like"/>
    <property type="match status" value="1"/>
</dbReference>
<accession>A0A939E1R2</accession>
<dbReference type="SUPFAM" id="SSF48498">
    <property type="entry name" value="Tetracyclin repressor-like, C-terminal domain"/>
    <property type="match status" value="1"/>
</dbReference>
<proteinExistence type="predicted"/>
<organism evidence="7 8">
    <name type="scientific">Corynebacterium mendelii</name>
    <dbReference type="NCBI Taxonomy" id="2765362"/>
    <lineage>
        <taxon>Bacteria</taxon>
        <taxon>Bacillati</taxon>
        <taxon>Actinomycetota</taxon>
        <taxon>Actinomycetes</taxon>
        <taxon>Mycobacteriales</taxon>
        <taxon>Corynebacteriaceae</taxon>
        <taxon>Corynebacterium</taxon>
    </lineage>
</organism>
<dbReference type="PANTHER" id="PTHR30055:SF234">
    <property type="entry name" value="HTH-TYPE TRANSCRIPTIONAL REGULATOR BETI"/>
    <property type="match status" value="1"/>
</dbReference>
<dbReference type="RefSeq" id="WP_207279579.1">
    <property type="nucleotide sequence ID" value="NZ_JAFLEQ010000017.1"/>
</dbReference>
<comment type="caution">
    <text evidence="7">The sequence shown here is derived from an EMBL/GenBank/DDBJ whole genome shotgun (WGS) entry which is preliminary data.</text>
</comment>
<evidence type="ECO:0000256" key="4">
    <source>
        <dbReference type="PROSITE-ProRule" id="PRU00335"/>
    </source>
</evidence>
<keyword evidence="1" id="KW-0805">Transcription regulation</keyword>
<evidence type="ECO:0000313" key="7">
    <source>
        <dbReference type="EMBL" id="MBN9645103.1"/>
    </source>
</evidence>
<keyword evidence="2 4" id="KW-0238">DNA-binding</keyword>
<feature type="region of interest" description="Disordered" evidence="5">
    <location>
        <begin position="1"/>
        <end position="45"/>
    </location>
</feature>
<dbReference type="InterPro" id="IPR001647">
    <property type="entry name" value="HTH_TetR"/>
</dbReference>
<evidence type="ECO:0000256" key="5">
    <source>
        <dbReference type="SAM" id="MobiDB-lite"/>
    </source>
</evidence>
<dbReference type="AlphaFoldDB" id="A0A939E1R2"/>
<reference evidence="7" key="1">
    <citation type="submission" date="2021-03" db="EMBL/GenBank/DDBJ databases">
        <authorList>
            <person name="Sun Q."/>
        </authorList>
    </citation>
    <scope>NUCLEOTIDE SEQUENCE</scope>
    <source>
        <strain evidence="7">CCM 8862</strain>
    </source>
</reference>
<dbReference type="GO" id="GO:0003700">
    <property type="term" value="F:DNA-binding transcription factor activity"/>
    <property type="evidence" value="ECO:0007669"/>
    <property type="project" value="TreeGrafter"/>
</dbReference>
<keyword evidence="3" id="KW-0804">Transcription</keyword>
<dbReference type="Pfam" id="PF17920">
    <property type="entry name" value="TetR_C_16"/>
    <property type="match status" value="1"/>
</dbReference>
<dbReference type="InterPro" id="IPR009057">
    <property type="entry name" value="Homeodomain-like_sf"/>
</dbReference>
<feature type="DNA-binding region" description="H-T-H motif" evidence="4">
    <location>
        <begin position="65"/>
        <end position="84"/>
    </location>
</feature>
<feature type="domain" description="HTH tetR-type" evidence="6">
    <location>
        <begin position="42"/>
        <end position="102"/>
    </location>
</feature>